<feature type="domain" description="Flagellin N-terminal" evidence="6">
    <location>
        <begin position="3"/>
        <end position="139"/>
    </location>
</feature>
<keyword evidence="8" id="KW-0966">Cell projection</keyword>
<dbReference type="NCBIfam" id="TIGR02550">
    <property type="entry name" value="flagell_flgL"/>
    <property type="match status" value="1"/>
</dbReference>
<dbReference type="RefSeq" id="WP_074867003.1">
    <property type="nucleotide sequence ID" value="NZ_FOAS01000006.1"/>
</dbReference>
<evidence type="ECO:0000256" key="1">
    <source>
        <dbReference type="ARBA" id="ARBA00004365"/>
    </source>
</evidence>
<keyword evidence="8" id="KW-0282">Flagellum</keyword>
<dbReference type="Proteomes" id="UP000185766">
    <property type="component" value="Unassembled WGS sequence"/>
</dbReference>
<dbReference type="SUPFAM" id="SSF64518">
    <property type="entry name" value="Phase 1 flagellin"/>
    <property type="match status" value="1"/>
</dbReference>
<reference evidence="8 9" key="1">
    <citation type="submission" date="2016-10" db="EMBL/GenBank/DDBJ databases">
        <authorList>
            <person name="de Groot N.N."/>
        </authorList>
    </citation>
    <scope>NUCLEOTIDE SEQUENCE [LARGE SCALE GENOMIC DNA]</scope>
    <source>
        <strain evidence="8 9">JCM 19513</strain>
    </source>
</reference>
<evidence type="ECO:0000256" key="5">
    <source>
        <dbReference type="ARBA" id="ARBA00023143"/>
    </source>
</evidence>
<name>A0A1H7L5A1_9GAMM</name>
<comment type="subcellular location">
    <subcellularLocation>
        <location evidence="1">Bacterial flagellum</location>
    </subcellularLocation>
    <subcellularLocation>
        <location evidence="2">Secreted</location>
    </subcellularLocation>
</comment>
<dbReference type="GO" id="GO:0005576">
    <property type="term" value="C:extracellular region"/>
    <property type="evidence" value="ECO:0007669"/>
    <property type="project" value="UniProtKB-SubCell"/>
</dbReference>
<gene>
    <name evidence="8" type="ORF">SAMN05216214_106185</name>
</gene>
<proteinExistence type="inferred from homology"/>
<evidence type="ECO:0000256" key="3">
    <source>
        <dbReference type="ARBA" id="ARBA00005709"/>
    </source>
</evidence>
<evidence type="ECO:0000256" key="2">
    <source>
        <dbReference type="ARBA" id="ARBA00004613"/>
    </source>
</evidence>
<comment type="similarity">
    <text evidence="3">Belongs to the bacterial flagellin family.</text>
</comment>
<dbReference type="AlphaFoldDB" id="A0A1H7L5A1"/>
<evidence type="ECO:0000256" key="4">
    <source>
        <dbReference type="ARBA" id="ARBA00022525"/>
    </source>
</evidence>
<evidence type="ECO:0000313" key="9">
    <source>
        <dbReference type="Proteomes" id="UP000185766"/>
    </source>
</evidence>
<dbReference type="GO" id="GO:0071973">
    <property type="term" value="P:bacterial-type flagellum-dependent cell motility"/>
    <property type="evidence" value="ECO:0007669"/>
    <property type="project" value="InterPro"/>
</dbReference>
<dbReference type="InterPro" id="IPR001492">
    <property type="entry name" value="Flagellin"/>
</dbReference>
<evidence type="ECO:0000259" key="7">
    <source>
        <dbReference type="Pfam" id="PF00700"/>
    </source>
</evidence>
<dbReference type="Pfam" id="PF00700">
    <property type="entry name" value="Flagellin_C"/>
    <property type="match status" value="1"/>
</dbReference>
<dbReference type="EMBL" id="FOAS01000006">
    <property type="protein sequence ID" value="SEK94219.1"/>
    <property type="molecule type" value="Genomic_DNA"/>
</dbReference>
<sequence length="432" mass="47274">MRISTVQAFNNAISGLQRNYADLTRSQEQISTGKRILTPADDPVAAARLLQLEQEKSLYDQFQANLTAANNSLTQEESILTSIDNVMQRVREIAVQAGNGAQDRTDKAALAKELREREEELLNLLNSRNARGEYLFAGNLGKTEPFFFDGTNSAGPYLYQGDEGQREIQIASSTFVPINDNGKVLFENSFNANRVTTAAAGANTGAGRISLGIVEDKIAYDSVFPRSNPPAATDGMAVYFTSDRDYVIYDQANPPLSGLPPTLPDANVLQVGQLDDNPNESDTIRYGGVRVQFDGVPVAGDSFTINRNPTLEKRSLLNTVYDLRVALENAQDNPAGNLAVRDAVAVAITNVDNVYSKVLEGRGEIGARLNVVESTEFFNQDVTLINQGVQSDLRDLDYADALSRLSYQEIILQASQQSFVRISSLSLFDVLR</sequence>
<dbReference type="Gene3D" id="1.20.1330.10">
    <property type="entry name" value="f41 fragment of flagellin, N-terminal domain"/>
    <property type="match status" value="2"/>
</dbReference>
<dbReference type="InterPro" id="IPR001029">
    <property type="entry name" value="Flagellin_N"/>
</dbReference>
<evidence type="ECO:0000313" key="8">
    <source>
        <dbReference type="EMBL" id="SEK94219.1"/>
    </source>
</evidence>
<keyword evidence="9" id="KW-1185">Reference proteome</keyword>
<organism evidence="8 9">
    <name type="scientific">Atopomonas hussainii</name>
    <dbReference type="NCBI Taxonomy" id="1429083"/>
    <lineage>
        <taxon>Bacteria</taxon>
        <taxon>Pseudomonadati</taxon>
        <taxon>Pseudomonadota</taxon>
        <taxon>Gammaproteobacteria</taxon>
        <taxon>Pseudomonadales</taxon>
        <taxon>Pseudomonadaceae</taxon>
        <taxon>Atopomonas</taxon>
    </lineage>
</organism>
<dbReference type="Pfam" id="PF00669">
    <property type="entry name" value="Flagellin_N"/>
    <property type="match status" value="1"/>
</dbReference>
<dbReference type="InterPro" id="IPR046358">
    <property type="entry name" value="Flagellin_C"/>
</dbReference>
<dbReference type="STRING" id="1429083.GCA_001885685_01114"/>
<dbReference type="PANTHER" id="PTHR42792:SF1">
    <property type="entry name" value="FLAGELLAR HOOK-ASSOCIATED PROTEIN 3"/>
    <property type="match status" value="1"/>
</dbReference>
<keyword evidence="8" id="KW-0969">Cilium</keyword>
<feature type="domain" description="Flagellin C-terminal" evidence="7">
    <location>
        <begin position="348"/>
        <end position="426"/>
    </location>
</feature>
<dbReference type="GO" id="GO:0005198">
    <property type="term" value="F:structural molecule activity"/>
    <property type="evidence" value="ECO:0007669"/>
    <property type="project" value="InterPro"/>
</dbReference>
<dbReference type="InterPro" id="IPR013384">
    <property type="entry name" value="Flagell_FlgL"/>
</dbReference>
<dbReference type="PANTHER" id="PTHR42792">
    <property type="entry name" value="FLAGELLIN"/>
    <property type="match status" value="1"/>
</dbReference>
<protein>
    <submittedName>
        <fullName evidence="8">Flagellar hook-associated protein 3 FlgL</fullName>
    </submittedName>
</protein>
<accession>A0A1H7L5A1</accession>
<dbReference type="GO" id="GO:0009424">
    <property type="term" value="C:bacterial-type flagellum hook"/>
    <property type="evidence" value="ECO:0007669"/>
    <property type="project" value="InterPro"/>
</dbReference>
<evidence type="ECO:0000259" key="6">
    <source>
        <dbReference type="Pfam" id="PF00669"/>
    </source>
</evidence>
<keyword evidence="4" id="KW-0964">Secreted</keyword>
<keyword evidence="5" id="KW-0975">Bacterial flagellum</keyword>